<dbReference type="Gene3D" id="1.10.220.150">
    <property type="entry name" value="Arf GTPase activating protein"/>
    <property type="match status" value="1"/>
</dbReference>
<dbReference type="Pfam" id="PF01412">
    <property type="entry name" value="ArfGap"/>
    <property type="match status" value="1"/>
</dbReference>
<feature type="compositionally biased region" description="Polar residues" evidence="2">
    <location>
        <begin position="285"/>
        <end position="301"/>
    </location>
</feature>
<dbReference type="InterPro" id="IPR038508">
    <property type="entry name" value="ArfGAP_dom_sf"/>
</dbReference>
<name>A0A9P4JEH5_9PEZI</name>
<organism evidence="4 5">
    <name type="scientific">Myriangium duriaei CBS 260.36</name>
    <dbReference type="NCBI Taxonomy" id="1168546"/>
    <lineage>
        <taxon>Eukaryota</taxon>
        <taxon>Fungi</taxon>
        <taxon>Dikarya</taxon>
        <taxon>Ascomycota</taxon>
        <taxon>Pezizomycotina</taxon>
        <taxon>Dothideomycetes</taxon>
        <taxon>Dothideomycetidae</taxon>
        <taxon>Myriangiales</taxon>
        <taxon>Myriangiaceae</taxon>
        <taxon>Myriangium</taxon>
    </lineage>
</organism>
<feature type="region of interest" description="Disordered" evidence="2">
    <location>
        <begin position="264"/>
        <end position="351"/>
    </location>
</feature>
<dbReference type="SMART" id="SM00105">
    <property type="entry name" value="ArfGap"/>
    <property type="match status" value="1"/>
</dbReference>
<dbReference type="InterPro" id="IPR009060">
    <property type="entry name" value="UBA-like_sf"/>
</dbReference>
<dbReference type="GO" id="GO:0005737">
    <property type="term" value="C:cytoplasm"/>
    <property type="evidence" value="ECO:0007669"/>
    <property type="project" value="TreeGrafter"/>
</dbReference>
<dbReference type="InterPro" id="IPR001164">
    <property type="entry name" value="ArfGAP_dom"/>
</dbReference>
<feature type="compositionally biased region" description="Low complexity" evidence="2">
    <location>
        <begin position="472"/>
        <end position="502"/>
    </location>
</feature>
<evidence type="ECO:0000256" key="2">
    <source>
        <dbReference type="SAM" id="MobiDB-lite"/>
    </source>
</evidence>
<dbReference type="OrthoDB" id="10266696at2759"/>
<sequence>MASLVSKRQQAKNEKALQELISNVPGNNRCADCAAPNPGWASWNLGIFLCMRCAALHRKLGTHISKVKSLSMDSWNADQVDTMKRVGNTASNRTFNPQNVKPSIPVDIDEADGAIERFIRQKYEQRAFISGSGSGSGSKPHRLRTASISSDDQPPPPLPPKPGRKFGFSLRSSSSTVSRSDKMTPPISPVLGSLSNASSSPAKTNKQSRVLGSTVGNHEDDFDAKLATLRDMGFRDTRRNSSILKSMNGNIDRTVEQLVRIAETSRPPSGTITPVSASSAANSNGLSVTKTRPSENHNTNPFDALDHQPLPQRSATMPVHQSLPPSQPLAPHLSYPPPAMSSQYQLQGQTFQSSNPFQQTTQFQNATPADPWSPQRSQSLASPSANPWLQQQNQFVQTPQAQTPTTYAQNPNQSDFFSQPVNQYQSQSQPPHAPSSTFAVDPQRYTSPSNPFQQPFSAPSAPPPNLQQAFYSTPQSQVQQQYQQTSFPTQPTQPSLYPLQTQQPPPPARHDKSSILALYNQPFVSPSQPLHSLAEEQQQTPQRSATMPVGSMNPFAVTGSANGVSSPMQGQQGHQAWAGASFGQNGPWQ</sequence>
<dbReference type="Proteomes" id="UP000799439">
    <property type="component" value="Unassembled WGS sequence"/>
</dbReference>
<comment type="caution">
    <text evidence="4">The sequence shown here is derived from an EMBL/GenBank/DDBJ whole genome shotgun (WGS) entry which is preliminary data.</text>
</comment>
<dbReference type="InterPro" id="IPR037278">
    <property type="entry name" value="ARFGAP/RecO"/>
</dbReference>
<feature type="compositionally biased region" description="Polar residues" evidence="2">
    <location>
        <begin position="340"/>
        <end position="351"/>
    </location>
</feature>
<dbReference type="GO" id="GO:0005096">
    <property type="term" value="F:GTPase activator activity"/>
    <property type="evidence" value="ECO:0007669"/>
    <property type="project" value="InterPro"/>
</dbReference>
<keyword evidence="1" id="KW-0479">Metal-binding</keyword>
<accession>A0A9P4JEH5</accession>
<dbReference type="AlphaFoldDB" id="A0A9P4JEH5"/>
<dbReference type="InterPro" id="IPR051718">
    <property type="entry name" value="ARF_GTPase-activating"/>
</dbReference>
<keyword evidence="1" id="KW-0862">Zinc</keyword>
<dbReference type="PRINTS" id="PR00405">
    <property type="entry name" value="REVINTRACTNG"/>
</dbReference>
<dbReference type="PANTHER" id="PTHR45705">
    <property type="entry name" value="FI20236P1"/>
    <property type="match status" value="1"/>
</dbReference>
<reference evidence="4" key="1">
    <citation type="journal article" date="2020" name="Stud. Mycol.">
        <title>101 Dothideomycetes genomes: a test case for predicting lifestyles and emergence of pathogens.</title>
        <authorList>
            <person name="Haridas S."/>
            <person name="Albert R."/>
            <person name="Binder M."/>
            <person name="Bloem J."/>
            <person name="Labutti K."/>
            <person name="Salamov A."/>
            <person name="Andreopoulos B."/>
            <person name="Baker S."/>
            <person name="Barry K."/>
            <person name="Bills G."/>
            <person name="Bluhm B."/>
            <person name="Cannon C."/>
            <person name="Castanera R."/>
            <person name="Culley D."/>
            <person name="Daum C."/>
            <person name="Ezra D."/>
            <person name="Gonzalez J."/>
            <person name="Henrissat B."/>
            <person name="Kuo A."/>
            <person name="Liang C."/>
            <person name="Lipzen A."/>
            <person name="Lutzoni F."/>
            <person name="Magnuson J."/>
            <person name="Mondo S."/>
            <person name="Nolan M."/>
            <person name="Ohm R."/>
            <person name="Pangilinan J."/>
            <person name="Park H.-J."/>
            <person name="Ramirez L."/>
            <person name="Alfaro M."/>
            <person name="Sun H."/>
            <person name="Tritt A."/>
            <person name="Yoshinaga Y."/>
            <person name="Zwiers L.-H."/>
            <person name="Turgeon B."/>
            <person name="Goodwin S."/>
            <person name="Spatafora J."/>
            <person name="Crous P."/>
            <person name="Grigoriev I."/>
        </authorList>
    </citation>
    <scope>NUCLEOTIDE SEQUENCE</scope>
    <source>
        <strain evidence="4">CBS 260.36</strain>
    </source>
</reference>
<evidence type="ECO:0000313" key="4">
    <source>
        <dbReference type="EMBL" id="KAF2157533.1"/>
    </source>
</evidence>
<dbReference type="CDD" id="cd08204">
    <property type="entry name" value="ArfGap"/>
    <property type="match status" value="1"/>
</dbReference>
<feature type="compositionally biased region" description="Polar residues" evidence="2">
    <location>
        <begin position="559"/>
        <end position="568"/>
    </location>
</feature>
<gene>
    <name evidence="4" type="ORF">K461DRAFT_250619</name>
</gene>
<dbReference type="SUPFAM" id="SSF57863">
    <property type="entry name" value="ArfGap/RecO-like zinc finger"/>
    <property type="match status" value="1"/>
</dbReference>
<dbReference type="EMBL" id="ML996081">
    <property type="protein sequence ID" value="KAF2157533.1"/>
    <property type="molecule type" value="Genomic_DNA"/>
</dbReference>
<dbReference type="Gene3D" id="1.10.8.10">
    <property type="entry name" value="DNA helicase RuvA subunit, C-terminal domain"/>
    <property type="match status" value="1"/>
</dbReference>
<feature type="domain" description="Arf-GAP" evidence="3">
    <location>
        <begin position="14"/>
        <end position="136"/>
    </location>
</feature>
<feature type="compositionally biased region" description="Polar residues" evidence="2">
    <location>
        <begin position="532"/>
        <end position="545"/>
    </location>
</feature>
<evidence type="ECO:0000259" key="3">
    <source>
        <dbReference type="PROSITE" id="PS50115"/>
    </source>
</evidence>
<dbReference type="FunFam" id="1.10.220.150:FF:000026">
    <property type="entry name" value="GTPase activating protein for Arf, putative"/>
    <property type="match status" value="1"/>
</dbReference>
<evidence type="ECO:0000313" key="5">
    <source>
        <dbReference type="Proteomes" id="UP000799439"/>
    </source>
</evidence>
<evidence type="ECO:0000256" key="1">
    <source>
        <dbReference type="PROSITE-ProRule" id="PRU00288"/>
    </source>
</evidence>
<feature type="region of interest" description="Disordered" evidence="2">
    <location>
        <begin position="532"/>
        <end position="589"/>
    </location>
</feature>
<proteinExistence type="predicted"/>
<feature type="compositionally biased region" description="Polar residues" evidence="2">
    <location>
        <begin position="410"/>
        <end position="422"/>
    </location>
</feature>
<feature type="compositionally biased region" description="Polar residues" evidence="2">
    <location>
        <begin position="374"/>
        <end position="384"/>
    </location>
</feature>
<dbReference type="PROSITE" id="PS50115">
    <property type="entry name" value="ARFGAP"/>
    <property type="match status" value="1"/>
</dbReference>
<protein>
    <submittedName>
        <fullName evidence="4">ArfGap-domain-containing protein</fullName>
    </submittedName>
</protein>
<feature type="compositionally biased region" description="Low complexity" evidence="2">
    <location>
        <begin position="569"/>
        <end position="580"/>
    </location>
</feature>
<dbReference type="GO" id="GO:0008270">
    <property type="term" value="F:zinc ion binding"/>
    <property type="evidence" value="ECO:0007669"/>
    <property type="project" value="UniProtKB-KW"/>
</dbReference>
<dbReference type="SUPFAM" id="SSF46934">
    <property type="entry name" value="UBA-like"/>
    <property type="match status" value="1"/>
</dbReference>
<feature type="compositionally biased region" description="Polar residues" evidence="2">
    <location>
        <begin position="193"/>
        <end position="216"/>
    </location>
</feature>
<feature type="region of interest" description="Disordered" evidence="2">
    <location>
        <begin position="396"/>
        <end position="511"/>
    </location>
</feature>
<dbReference type="PANTHER" id="PTHR45705:SF7">
    <property type="entry name" value="ACTIVATING PROTEIN FOR ARF, PUTATIVE (AFU_ORTHOLOGUE AFUA_4G09120)-RELATED"/>
    <property type="match status" value="1"/>
</dbReference>
<keyword evidence="5" id="KW-1185">Reference proteome</keyword>
<feature type="region of interest" description="Disordered" evidence="2">
    <location>
        <begin position="129"/>
        <end position="218"/>
    </location>
</feature>
<feature type="region of interest" description="Disordered" evidence="2">
    <location>
        <begin position="364"/>
        <end position="384"/>
    </location>
</feature>
<feature type="compositionally biased region" description="Low complexity" evidence="2">
    <location>
        <begin position="423"/>
        <end position="436"/>
    </location>
</feature>
<feature type="compositionally biased region" description="Polar residues" evidence="2">
    <location>
        <begin position="266"/>
        <end position="275"/>
    </location>
</feature>
<feature type="compositionally biased region" description="Low complexity" evidence="2">
    <location>
        <begin position="169"/>
        <end position="178"/>
    </location>
</feature>
<feature type="compositionally biased region" description="Low complexity" evidence="2">
    <location>
        <begin position="397"/>
        <end position="409"/>
    </location>
</feature>
<keyword evidence="1" id="KW-0863">Zinc-finger</keyword>